<dbReference type="AlphaFoldDB" id="A0A0H1BKU1"/>
<name>A0A0H1BKU1_9EURO</name>
<gene>
    <name evidence="2" type="ORF">EMPG_12914</name>
</gene>
<sequence>VKSNKPLPHGANWRDKIRPKERALENFHKRSARAKLLMEARSMGVQKERQKVFGKALLRLALPRKRRLIGGQRLASTPGKPREGTASQSQRRNTPFA</sequence>
<feature type="non-terminal residue" evidence="2">
    <location>
        <position position="1"/>
    </location>
</feature>
<dbReference type="EMBL" id="LDEV01001261">
    <property type="protein sequence ID" value="KLJ11930.1"/>
    <property type="molecule type" value="Genomic_DNA"/>
</dbReference>
<protein>
    <submittedName>
        <fullName evidence="2">Uncharacterized protein</fullName>
    </submittedName>
</protein>
<feature type="compositionally biased region" description="Polar residues" evidence="1">
    <location>
        <begin position="85"/>
        <end position="97"/>
    </location>
</feature>
<organism evidence="2 3">
    <name type="scientific">Blastomyces silverae</name>
    <dbReference type="NCBI Taxonomy" id="2060906"/>
    <lineage>
        <taxon>Eukaryota</taxon>
        <taxon>Fungi</taxon>
        <taxon>Dikarya</taxon>
        <taxon>Ascomycota</taxon>
        <taxon>Pezizomycotina</taxon>
        <taxon>Eurotiomycetes</taxon>
        <taxon>Eurotiomycetidae</taxon>
        <taxon>Onygenales</taxon>
        <taxon>Ajellomycetaceae</taxon>
        <taxon>Blastomyces</taxon>
    </lineage>
</organism>
<dbReference type="Proteomes" id="UP000053573">
    <property type="component" value="Unassembled WGS sequence"/>
</dbReference>
<evidence type="ECO:0000313" key="2">
    <source>
        <dbReference type="EMBL" id="KLJ11930.1"/>
    </source>
</evidence>
<keyword evidence="3" id="KW-1185">Reference proteome</keyword>
<reference evidence="3" key="1">
    <citation type="journal article" date="2015" name="PLoS Genet.">
        <title>The dynamic genome and transcriptome of the human fungal pathogen Blastomyces and close relative Emmonsia.</title>
        <authorList>
            <person name="Munoz J.F."/>
            <person name="Gauthier G.M."/>
            <person name="Desjardins C.A."/>
            <person name="Gallo J.E."/>
            <person name="Holder J."/>
            <person name="Sullivan T.D."/>
            <person name="Marty A.J."/>
            <person name="Carmen J.C."/>
            <person name="Chen Z."/>
            <person name="Ding L."/>
            <person name="Gujja S."/>
            <person name="Magrini V."/>
            <person name="Misas E."/>
            <person name="Mitreva M."/>
            <person name="Priest M."/>
            <person name="Saif S."/>
            <person name="Whiston E.A."/>
            <person name="Young S."/>
            <person name="Zeng Q."/>
            <person name="Goldman W.E."/>
            <person name="Mardis E.R."/>
            <person name="Taylor J.W."/>
            <person name="McEwen J.G."/>
            <person name="Clay O.K."/>
            <person name="Klein B.S."/>
            <person name="Cuomo C.A."/>
        </authorList>
    </citation>
    <scope>NUCLEOTIDE SEQUENCE [LARGE SCALE GENOMIC DNA]</scope>
    <source>
        <strain evidence="3">UAMH 139</strain>
    </source>
</reference>
<proteinExistence type="predicted"/>
<comment type="caution">
    <text evidence="2">The sequence shown here is derived from an EMBL/GenBank/DDBJ whole genome shotgun (WGS) entry which is preliminary data.</text>
</comment>
<feature type="region of interest" description="Disordered" evidence="1">
    <location>
        <begin position="67"/>
        <end position="97"/>
    </location>
</feature>
<evidence type="ECO:0000256" key="1">
    <source>
        <dbReference type="SAM" id="MobiDB-lite"/>
    </source>
</evidence>
<evidence type="ECO:0000313" key="3">
    <source>
        <dbReference type="Proteomes" id="UP000053573"/>
    </source>
</evidence>
<feature type="non-terminal residue" evidence="2">
    <location>
        <position position="97"/>
    </location>
</feature>
<accession>A0A0H1BKU1</accession>